<name>A0A6J4S622_9ACTN</name>
<proteinExistence type="predicted"/>
<organism evidence="1">
    <name type="scientific">uncultured Solirubrobacteraceae bacterium</name>
    <dbReference type="NCBI Taxonomy" id="1162706"/>
    <lineage>
        <taxon>Bacteria</taxon>
        <taxon>Bacillati</taxon>
        <taxon>Actinomycetota</taxon>
        <taxon>Thermoleophilia</taxon>
        <taxon>Solirubrobacterales</taxon>
        <taxon>Solirubrobacteraceae</taxon>
        <taxon>environmental samples</taxon>
    </lineage>
</organism>
<dbReference type="AlphaFoldDB" id="A0A6J4S622"/>
<reference evidence="1" key="1">
    <citation type="submission" date="2020-02" db="EMBL/GenBank/DDBJ databases">
        <authorList>
            <person name="Meier V. D."/>
        </authorList>
    </citation>
    <scope>NUCLEOTIDE SEQUENCE</scope>
    <source>
        <strain evidence="1">AVDCRST_MAG30</strain>
    </source>
</reference>
<dbReference type="EMBL" id="CADCVS010000194">
    <property type="protein sequence ID" value="CAA9490532.1"/>
    <property type="molecule type" value="Genomic_DNA"/>
</dbReference>
<dbReference type="CDD" id="cd16364">
    <property type="entry name" value="T3SC_I-like"/>
    <property type="match status" value="1"/>
</dbReference>
<evidence type="ECO:0000313" key="1">
    <source>
        <dbReference type="EMBL" id="CAA9490532.1"/>
    </source>
</evidence>
<gene>
    <name evidence="1" type="ORF">AVDCRST_MAG30-1336</name>
</gene>
<protein>
    <submittedName>
        <fullName evidence="1">Uncharacterized protein</fullName>
    </submittedName>
</protein>
<sequence length="285" mass="30030">MALFRRRRSQAQLLAATRSSVQRPDVDAELGPLLDEVGIPARREPGGWVIDIDGATLLCVWSAEYGLLGGQVEVGRGGEPAELLRRNLDPMLAWCARYSADPESAIVTFALPLTTFERGAVLLALESVAGLTGGEALAARLRDARMGPGGGELAEQTAEREGRAAFTAALAELGLPAAERPETPGAWRVEVDRGIVEAVLRDAGDVVLLMHEIPYGTSEKDTSPEMLSWLLESSDNGARFGLVPVGGSPALFVTAAIAVPGLGPDAVAHGFERLLTLADHYDGSG</sequence>
<accession>A0A6J4S622</accession>